<dbReference type="RefSeq" id="WP_342827219.1">
    <property type="nucleotide sequence ID" value="NZ_CP046146.1"/>
</dbReference>
<accession>A0AAJ5ZE52</accession>
<protein>
    <recommendedName>
        <fullName evidence="6">Camelysin metallo-endopeptidase</fullName>
    </recommendedName>
</protein>
<dbReference type="Proteomes" id="UP001321249">
    <property type="component" value="Unassembled WGS sequence"/>
</dbReference>
<gene>
    <name evidence="2" type="ORF">GKO46_13870</name>
    <name evidence="3" type="ORF">GKO48_09305</name>
</gene>
<reference evidence="4 5" key="1">
    <citation type="submission" date="2019-11" db="EMBL/GenBank/DDBJ databases">
        <authorList>
            <person name="Cho J.-C."/>
        </authorList>
    </citation>
    <scope>NUCLEOTIDE SEQUENCE [LARGE SCALE GENOMIC DNA]</scope>
    <source>
        <strain evidence="3 4">JH1073</strain>
        <strain evidence="2 5">JH702</strain>
    </source>
</reference>
<evidence type="ECO:0000256" key="1">
    <source>
        <dbReference type="SAM" id="SignalP"/>
    </source>
</evidence>
<evidence type="ECO:0000313" key="5">
    <source>
        <dbReference type="Proteomes" id="UP001321249"/>
    </source>
</evidence>
<organism evidence="3 4">
    <name type="scientific">Candidatus Lucifugimonas marina</name>
    <dbReference type="NCBI Taxonomy" id="3038979"/>
    <lineage>
        <taxon>Bacteria</taxon>
        <taxon>Bacillati</taxon>
        <taxon>Chloroflexota</taxon>
        <taxon>Dehalococcoidia</taxon>
        <taxon>SAR202 cluster</taxon>
        <taxon>Candidatus Lucifugimonadales</taxon>
        <taxon>Candidatus Lucifugimonadaceae</taxon>
        <taxon>Candidatus Lucifugimonas</taxon>
    </lineage>
</organism>
<keyword evidence="4" id="KW-1185">Reference proteome</keyword>
<dbReference type="EMBL" id="WMBE01000008">
    <property type="protein sequence ID" value="MDG0868146.1"/>
    <property type="molecule type" value="Genomic_DNA"/>
</dbReference>
<keyword evidence="1" id="KW-0732">Signal</keyword>
<name>A0AAJ5ZE52_9CHLR</name>
<evidence type="ECO:0000313" key="3">
    <source>
        <dbReference type="EMBL" id="WFG39807.1"/>
    </source>
</evidence>
<feature type="signal peptide" evidence="1">
    <location>
        <begin position="1"/>
        <end position="22"/>
    </location>
</feature>
<reference evidence="3" key="2">
    <citation type="journal article" date="2023" name="Nat. Commun.">
        <title>Cultivation of marine bacteria of the SAR202 clade.</title>
        <authorList>
            <person name="Lim Y."/>
            <person name="Seo J.H."/>
            <person name="Giovannoni S.J."/>
            <person name="Kang I."/>
            <person name="Cho J.C."/>
        </authorList>
    </citation>
    <scope>NUCLEOTIDE SEQUENCE</scope>
    <source>
        <strain evidence="3">JH1073</strain>
    </source>
</reference>
<evidence type="ECO:0000313" key="4">
    <source>
        <dbReference type="Proteomes" id="UP001219901"/>
    </source>
</evidence>
<dbReference type="AlphaFoldDB" id="A0AAJ5ZE52"/>
<proteinExistence type="predicted"/>
<feature type="chain" id="PRO_5042472580" description="Camelysin metallo-endopeptidase" evidence="1">
    <location>
        <begin position="23"/>
        <end position="198"/>
    </location>
</feature>
<evidence type="ECO:0008006" key="6">
    <source>
        <dbReference type="Google" id="ProtNLM"/>
    </source>
</evidence>
<dbReference type="Proteomes" id="UP001219901">
    <property type="component" value="Chromosome"/>
</dbReference>
<dbReference type="EMBL" id="CP046147">
    <property type="protein sequence ID" value="WFG39807.1"/>
    <property type="molecule type" value="Genomic_DNA"/>
</dbReference>
<reference evidence="4" key="3">
    <citation type="submission" date="2023-06" db="EMBL/GenBank/DDBJ databases">
        <title>Pangenomics reveal diversification of enzyme families and niche specialization in globally abundant SAR202 bacteria.</title>
        <authorList>
            <person name="Saw J.H.W."/>
        </authorList>
    </citation>
    <scope>NUCLEOTIDE SEQUENCE [LARGE SCALE GENOMIC DNA]</scope>
    <source>
        <strain evidence="4">JH1073</strain>
    </source>
</reference>
<dbReference type="Pfam" id="PF12389">
    <property type="entry name" value="Peptidase_M73"/>
    <property type="match status" value="1"/>
</dbReference>
<dbReference type="InterPro" id="IPR022121">
    <property type="entry name" value="Peptidase_M73_camelysin"/>
</dbReference>
<sequence length="198" mass="19815">MFTNFSTLLNLKVMMTAAMMGAAVLSMTAGVTGAVFTSSSSVGSNNFTTGSVDISALPASSVFSVGAMAPGDVVTASIDVTNSGTLQQRYSVTSTSTEDTLAAQLDLAVKTGVSSCDNSGFGVDGTFLYGPADSGSTTTTNVVGDPTQGGDAGDRTLAATASEVLCFQISLPASTSAAFQGTSTALTFDFQAEQTANN</sequence>
<evidence type="ECO:0000313" key="2">
    <source>
        <dbReference type="EMBL" id="MDG0868146.1"/>
    </source>
</evidence>